<evidence type="ECO:0000256" key="7">
    <source>
        <dbReference type="PIRSR" id="PIRSR601382-3"/>
    </source>
</evidence>
<dbReference type="Gene3D" id="1.50.10.10">
    <property type="match status" value="1"/>
</dbReference>
<sequence>MPLTTRTTLPTDVPQPPSHHDEPEGDVPTVPPTVNAKPTLPSTTSAPPVVVAVVPDALPATPSPSSNVDAARLAQTKQALYHSWKGYQVNAFGKDEFLPLSNTAKNWGNGNGIGVTMIDGLDTLILAGFQKEADEVMDYIEQHISYDQDIKVSVFETSIRVLGGLLSAFQLTGREGLKRQAVDLGNRLMHAFNTPSGVPDNYVNLRSGHHEGAGWNGGLAILSELGSLQMEFRALTDITGDPKYDMTAQRAIQAIRPSCGALCPRNFRGSSGTGGNAALGSFGDSFYEYLLKYWIQVGRESDMYKEMWDRAAEHILRTSKATGEYLVPNGAETGMTMEHLACFSGGLFALSSVENRNPEHLKLAEDIANTCHAMYATTATKLAPDVAHVGPHSISSGDPKFILRPETVETYFYLWRVTRNPKYREWGAEVLDACDRHLKVDRGYVGSTNVNVVPTPHNDMLETFWLAETLKYLLLLFSDDSALDLKEFVLNTEAHPLRIRHGGGR</sequence>
<dbReference type="Pfam" id="PF01532">
    <property type="entry name" value="Glyco_hydro_47"/>
    <property type="match status" value="1"/>
</dbReference>
<organism evidence="10 11">
    <name type="scientific">Bodo saltans</name>
    <name type="common">Flagellated protozoan</name>
    <dbReference type="NCBI Taxonomy" id="75058"/>
    <lineage>
        <taxon>Eukaryota</taxon>
        <taxon>Discoba</taxon>
        <taxon>Euglenozoa</taxon>
        <taxon>Kinetoplastea</taxon>
        <taxon>Metakinetoplastina</taxon>
        <taxon>Eubodonida</taxon>
        <taxon>Bodonidae</taxon>
        <taxon>Bodo</taxon>
    </lineage>
</organism>
<dbReference type="AlphaFoldDB" id="A0A0S4IZ63"/>
<evidence type="ECO:0000313" key="11">
    <source>
        <dbReference type="Proteomes" id="UP000051952"/>
    </source>
</evidence>
<reference evidence="11" key="1">
    <citation type="submission" date="2015-09" db="EMBL/GenBank/DDBJ databases">
        <authorList>
            <consortium name="Pathogen Informatics"/>
        </authorList>
    </citation>
    <scope>NUCLEOTIDE SEQUENCE [LARGE SCALE GENOMIC DNA]</scope>
    <source>
        <strain evidence="11">Lake Konstanz</strain>
    </source>
</reference>
<keyword evidence="8" id="KW-0326">Glycosidase</keyword>
<keyword evidence="6" id="KW-0106">Calcium</keyword>
<dbReference type="Proteomes" id="UP000051952">
    <property type="component" value="Unassembled WGS sequence"/>
</dbReference>
<comment type="cofactor">
    <cofactor evidence="1 6">
        <name>Ca(2+)</name>
        <dbReference type="ChEBI" id="CHEBI:29108"/>
    </cofactor>
</comment>
<keyword evidence="4 8" id="KW-0378">Hydrolase</keyword>
<dbReference type="InterPro" id="IPR012341">
    <property type="entry name" value="6hp_glycosidase-like_sf"/>
</dbReference>
<evidence type="ECO:0000256" key="1">
    <source>
        <dbReference type="ARBA" id="ARBA00001913"/>
    </source>
</evidence>
<dbReference type="PANTHER" id="PTHR11742">
    <property type="entry name" value="MANNOSYL-OLIGOSACCHARIDE ALPHA-1,2-MANNOSIDASE-RELATED"/>
    <property type="match status" value="1"/>
</dbReference>
<dbReference type="GO" id="GO:0005783">
    <property type="term" value="C:endoplasmic reticulum"/>
    <property type="evidence" value="ECO:0007669"/>
    <property type="project" value="TreeGrafter"/>
</dbReference>
<dbReference type="OMA" id="PESFGWD"/>
<feature type="compositionally biased region" description="Polar residues" evidence="9">
    <location>
        <begin position="1"/>
        <end position="10"/>
    </location>
</feature>
<feature type="disulfide bond" evidence="7">
    <location>
        <begin position="342"/>
        <end position="371"/>
    </location>
</feature>
<keyword evidence="5 7" id="KW-1015">Disulfide bond</keyword>
<dbReference type="GO" id="GO:0005975">
    <property type="term" value="P:carbohydrate metabolic process"/>
    <property type="evidence" value="ECO:0007669"/>
    <property type="project" value="InterPro"/>
</dbReference>
<dbReference type="InterPro" id="IPR050749">
    <property type="entry name" value="Glycosyl_Hydrolase_47"/>
</dbReference>
<keyword evidence="6" id="KW-0479">Metal-binding</keyword>
<comment type="similarity">
    <text evidence="3 8">Belongs to the glycosyl hydrolase 47 family.</text>
</comment>
<feature type="binding site" evidence="6">
    <location>
        <position position="492"/>
    </location>
    <ligand>
        <name>Ca(2+)</name>
        <dbReference type="ChEBI" id="CHEBI:29108"/>
    </ligand>
</feature>
<dbReference type="PRINTS" id="PR00747">
    <property type="entry name" value="GLYHDRLASE47"/>
</dbReference>
<dbReference type="EMBL" id="CYKH01000708">
    <property type="protein sequence ID" value="CUG22805.1"/>
    <property type="molecule type" value="Genomic_DNA"/>
</dbReference>
<evidence type="ECO:0000256" key="6">
    <source>
        <dbReference type="PIRSR" id="PIRSR601382-2"/>
    </source>
</evidence>
<evidence type="ECO:0000256" key="5">
    <source>
        <dbReference type="ARBA" id="ARBA00023157"/>
    </source>
</evidence>
<dbReference type="VEuPathDB" id="TriTrypDB:BSAL_76070"/>
<protein>
    <recommendedName>
        <fullName evidence="8">alpha-1,2-Mannosidase</fullName>
        <ecNumber evidence="8">3.2.1.-</ecNumber>
    </recommendedName>
</protein>
<evidence type="ECO:0000313" key="10">
    <source>
        <dbReference type="EMBL" id="CUG22805.1"/>
    </source>
</evidence>
<name>A0A0S4IZ63_BODSA</name>
<evidence type="ECO:0000256" key="3">
    <source>
        <dbReference type="ARBA" id="ARBA00007658"/>
    </source>
</evidence>
<evidence type="ECO:0000256" key="8">
    <source>
        <dbReference type="RuleBase" id="RU361193"/>
    </source>
</evidence>
<dbReference type="GO" id="GO:0000139">
    <property type="term" value="C:Golgi membrane"/>
    <property type="evidence" value="ECO:0007669"/>
    <property type="project" value="TreeGrafter"/>
</dbReference>
<evidence type="ECO:0000256" key="9">
    <source>
        <dbReference type="SAM" id="MobiDB-lite"/>
    </source>
</evidence>
<dbReference type="PANTHER" id="PTHR11742:SF6">
    <property type="entry name" value="MANNOSYL-OLIGOSACCHARIDE ALPHA-1,2-MANNOSIDASE IA-RELATED"/>
    <property type="match status" value="1"/>
</dbReference>
<proteinExistence type="inferred from homology"/>
<dbReference type="EC" id="3.2.1.-" evidence="8"/>
<comment type="pathway">
    <text evidence="2">Protein modification; protein glycosylation.</text>
</comment>
<dbReference type="GO" id="GO:0004571">
    <property type="term" value="F:mannosyl-oligosaccharide 1,2-alpha-mannosidase activity"/>
    <property type="evidence" value="ECO:0007669"/>
    <property type="project" value="InterPro"/>
</dbReference>
<dbReference type="OrthoDB" id="8118055at2759"/>
<evidence type="ECO:0000256" key="4">
    <source>
        <dbReference type="ARBA" id="ARBA00022801"/>
    </source>
</evidence>
<keyword evidence="11" id="KW-1185">Reference proteome</keyword>
<accession>A0A0S4IZ63</accession>
<dbReference type="SUPFAM" id="SSF48225">
    <property type="entry name" value="Seven-hairpin glycosidases"/>
    <property type="match status" value="1"/>
</dbReference>
<evidence type="ECO:0000256" key="2">
    <source>
        <dbReference type="ARBA" id="ARBA00004922"/>
    </source>
</evidence>
<gene>
    <name evidence="10" type="ORF">BSAL_76070</name>
</gene>
<dbReference type="InterPro" id="IPR001382">
    <property type="entry name" value="Glyco_hydro_47"/>
</dbReference>
<dbReference type="GO" id="GO:0005509">
    <property type="term" value="F:calcium ion binding"/>
    <property type="evidence" value="ECO:0007669"/>
    <property type="project" value="InterPro"/>
</dbReference>
<dbReference type="InterPro" id="IPR036026">
    <property type="entry name" value="Seven-hairpin_glycosidases"/>
</dbReference>
<feature type="region of interest" description="Disordered" evidence="9">
    <location>
        <begin position="1"/>
        <end position="46"/>
    </location>
</feature>